<organism evidence="1 2">
    <name type="scientific">Plasmodium brasilianum</name>
    <dbReference type="NCBI Taxonomy" id="5824"/>
    <lineage>
        <taxon>Eukaryota</taxon>
        <taxon>Sar</taxon>
        <taxon>Alveolata</taxon>
        <taxon>Apicomplexa</taxon>
        <taxon>Aconoidasida</taxon>
        <taxon>Haemosporida</taxon>
        <taxon>Plasmodiidae</taxon>
        <taxon>Plasmodium</taxon>
        <taxon>Plasmodium (Plasmodium)</taxon>
    </lineage>
</organism>
<accession>A0ACB9Y798</accession>
<keyword evidence="2" id="KW-1185">Reference proteome</keyword>
<proteinExistence type="predicted"/>
<comment type="caution">
    <text evidence="1">The sequence shown here is derived from an EMBL/GenBank/DDBJ whole genome shotgun (WGS) entry which is preliminary data.</text>
</comment>
<dbReference type="EMBL" id="CM043778">
    <property type="protein sequence ID" value="KAI4837763.1"/>
    <property type="molecule type" value="Genomic_DNA"/>
</dbReference>
<evidence type="ECO:0000313" key="1">
    <source>
        <dbReference type="EMBL" id="KAI4837763.1"/>
    </source>
</evidence>
<dbReference type="Proteomes" id="UP001056978">
    <property type="component" value="Chromosome 10"/>
</dbReference>
<protein>
    <submittedName>
        <fullName evidence="1">Uncharacterized protein</fullName>
    </submittedName>
</protein>
<name>A0ACB9Y798_PLABR</name>
<sequence length="121" mass="14853">MGKNSNTNKRNVQHNVANTQLKNKPSLKWRLINKEANFFDKAFEENLINFQKMSLKEDEYSLQKEGSIEEKIIRTRKKLKRKKKKKKVKHWNSKNIMNSPKIKSRTRRDFQKHKRRKFRRR</sequence>
<evidence type="ECO:0000313" key="2">
    <source>
        <dbReference type="Proteomes" id="UP001056978"/>
    </source>
</evidence>
<gene>
    <name evidence="1" type="ORF">MKS88_003178</name>
</gene>
<reference evidence="1" key="1">
    <citation type="submission" date="2022-06" db="EMBL/GenBank/DDBJ databases">
        <title>The First Complete Genome of the Simian Malaria Parasite Plasmodium brasilianum.</title>
        <authorList>
            <person name="Bajic M."/>
            <person name="Ravishankar S."/>
        </authorList>
    </citation>
    <scope>NUCLEOTIDE SEQUENCE</scope>
    <source>
        <strain evidence="1">Bolivian I</strain>
    </source>
</reference>